<sequence length="181" mass="19410">MSSLSDNVPSISSLALKDHEMGQHLLVPDDENGGDLPSGPTSESDNDLVEEFVEEDHHVEPAVEDVDTNGETALMRAAKAGDLKKIDELVRRNVNVNYAHRHSKKTALFLAVEKRNVCVVEALISAGASVNEFGAGYRTPLHIAAVQGSVEIAKLIVEASKETLAATTHVQMTPLMFAALA</sequence>
<evidence type="ECO:0000256" key="4">
    <source>
        <dbReference type="SAM" id="MobiDB-lite"/>
    </source>
</evidence>
<dbReference type="Pfam" id="PF12796">
    <property type="entry name" value="Ank_2"/>
    <property type="match status" value="1"/>
</dbReference>
<dbReference type="Proteomes" id="UP000051952">
    <property type="component" value="Unassembled WGS sequence"/>
</dbReference>
<reference evidence="6" key="1">
    <citation type="submission" date="2015-09" db="EMBL/GenBank/DDBJ databases">
        <authorList>
            <consortium name="Pathogen Informatics"/>
        </authorList>
    </citation>
    <scope>NUCLEOTIDE SEQUENCE [LARGE SCALE GENOMIC DNA]</scope>
    <source>
        <strain evidence="6">Lake Konstanz</strain>
    </source>
</reference>
<accession>A0A0S4IRP3</accession>
<dbReference type="InterPro" id="IPR036770">
    <property type="entry name" value="Ankyrin_rpt-contain_sf"/>
</dbReference>
<feature type="region of interest" description="Disordered" evidence="4">
    <location>
        <begin position="25"/>
        <end position="45"/>
    </location>
</feature>
<evidence type="ECO:0000256" key="1">
    <source>
        <dbReference type="ARBA" id="ARBA00022737"/>
    </source>
</evidence>
<name>A0A0S4IRP3_BODSA</name>
<dbReference type="InterPro" id="IPR002110">
    <property type="entry name" value="Ankyrin_rpt"/>
</dbReference>
<dbReference type="VEuPathDB" id="TriTrypDB:BSAL_63290"/>
<dbReference type="PROSITE" id="PS50088">
    <property type="entry name" value="ANK_REPEAT"/>
    <property type="match status" value="3"/>
</dbReference>
<gene>
    <name evidence="5" type="ORF">BSAL_63290</name>
</gene>
<evidence type="ECO:0000313" key="5">
    <source>
        <dbReference type="EMBL" id="CUF52402.1"/>
    </source>
</evidence>
<dbReference type="PANTHER" id="PTHR24198">
    <property type="entry name" value="ANKYRIN REPEAT AND PROTEIN KINASE DOMAIN-CONTAINING PROTEIN"/>
    <property type="match status" value="1"/>
</dbReference>
<dbReference type="PANTHER" id="PTHR24198:SF165">
    <property type="entry name" value="ANKYRIN REPEAT-CONTAINING PROTEIN-RELATED"/>
    <property type="match status" value="1"/>
</dbReference>
<dbReference type="Gene3D" id="1.25.40.20">
    <property type="entry name" value="Ankyrin repeat-containing domain"/>
    <property type="match status" value="1"/>
</dbReference>
<dbReference type="SMART" id="SM00248">
    <property type="entry name" value="ANK"/>
    <property type="match status" value="3"/>
</dbReference>
<organism evidence="5 6">
    <name type="scientific">Bodo saltans</name>
    <name type="common">Flagellated protozoan</name>
    <dbReference type="NCBI Taxonomy" id="75058"/>
    <lineage>
        <taxon>Eukaryota</taxon>
        <taxon>Discoba</taxon>
        <taxon>Euglenozoa</taxon>
        <taxon>Kinetoplastea</taxon>
        <taxon>Metakinetoplastina</taxon>
        <taxon>Eubodonida</taxon>
        <taxon>Bodonidae</taxon>
        <taxon>Bodo</taxon>
    </lineage>
</organism>
<feature type="repeat" description="ANK" evidence="3">
    <location>
        <begin position="136"/>
        <end position="168"/>
    </location>
</feature>
<dbReference type="PROSITE" id="PS50297">
    <property type="entry name" value="ANK_REP_REGION"/>
    <property type="match status" value="3"/>
</dbReference>
<feature type="repeat" description="ANK" evidence="3">
    <location>
        <begin position="69"/>
        <end position="101"/>
    </location>
</feature>
<evidence type="ECO:0000256" key="2">
    <source>
        <dbReference type="ARBA" id="ARBA00023043"/>
    </source>
</evidence>
<dbReference type="AlphaFoldDB" id="A0A0S4IRP3"/>
<dbReference type="OrthoDB" id="20872at2759"/>
<protein>
    <submittedName>
        <fullName evidence="5">Ankyrin repeat protein, putative</fullName>
    </submittedName>
</protein>
<evidence type="ECO:0000256" key="3">
    <source>
        <dbReference type="PROSITE-ProRule" id="PRU00023"/>
    </source>
</evidence>
<keyword evidence="1" id="KW-0677">Repeat</keyword>
<dbReference type="SUPFAM" id="SSF48403">
    <property type="entry name" value="Ankyrin repeat"/>
    <property type="match status" value="1"/>
</dbReference>
<evidence type="ECO:0000313" key="6">
    <source>
        <dbReference type="Proteomes" id="UP000051952"/>
    </source>
</evidence>
<dbReference type="Pfam" id="PF00023">
    <property type="entry name" value="Ank"/>
    <property type="match status" value="1"/>
</dbReference>
<dbReference type="EMBL" id="CYKH01000345">
    <property type="protein sequence ID" value="CUF52402.1"/>
    <property type="molecule type" value="Genomic_DNA"/>
</dbReference>
<proteinExistence type="predicted"/>
<keyword evidence="6" id="KW-1185">Reference proteome</keyword>
<feature type="repeat" description="ANK" evidence="3">
    <location>
        <begin position="103"/>
        <end position="135"/>
    </location>
</feature>
<keyword evidence="2 3" id="KW-0040">ANK repeat</keyword>
<feature type="non-terminal residue" evidence="5">
    <location>
        <position position="181"/>
    </location>
</feature>